<evidence type="ECO:0000313" key="1">
    <source>
        <dbReference type="EMBL" id="MBK0399931.1"/>
    </source>
</evidence>
<organism evidence="1 2">
    <name type="scientific">Thermohalobaculum xanthum</name>
    <dbReference type="NCBI Taxonomy" id="2753746"/>
    <lineage>
        <taxon>Bacteria</taxon>
        <taxon>Pseudomonadati</taxon>
        <taxon>Pseudomonadota</taxon>
        <taxon>Alphaproteobacteria</taxon>
        <taxon>Rhodobacterales</taxon>
        <taxon>Paracoccaceae</taxon>
        <taxon>Thermohalobaculum</taxon>
    </lineage>
</organism>
<dbReference type="EMBL" id="JAEHHL010000007">
    <property type="protein sequence ID" value="MBK0399931.1"/>
    <property type="molecule type" value="Genomic_DNA"/>
</dbReference>
<dbReference type="Gene3D" id="3.40.50.12500">
    <property type="match status" value="1"/>
</dbReference>
<keyword evidence="2" id="KW-1185">Reference proteome</keyword>
<dbReference type="InterPro" id="IPR026286">
    <property type="entry name" value="MaiA/AMDase"/>
</dbReference>
<dbReference type="PANTHER" id="PTHR40267:SF1">
    <property type="entry name" value="BLR3294 PROTEIN"/>
    <property type="match status" value="1"/>
</dbReference>
<proteinExistence type="predicted"/>
<evidence type="ECO:0000313" key="2">
    <source>
        <dbReference type="Proteomes" id="UP000655420"/>
    </source>
</evidence>
<dbReference type="RefSeq" id="WP_200610143.1">
    <property type="nucleotide sequence ID" value="NZ_JAEHHL010000007.1"/>
</dbReference>
<gene>
    <name evidence="1" type="ORF">H0I76_12085</name>
</gene>
<accession>A0A8J7SF58</accession>
<dbReference type="PANTHER" id="PTHR40267">
    <property type="entry name" value="BLR3294 PROTEIN"/>
    <property type="match status" value="1"/>
</dbReference>
<reference evidence="1" key="1">
    <citation type="submission" date="2020-12" db="EMBL/GenBank/DDBJ databases">
        <title>Bacterial taxonomy.</title>
        <authorList>
            <person name="Pan X."/>
        </authorList>
    </citation>
    <scope>NUCLEOTIDE SEQUENCE</scope>
    <source>
        <strain evidence="1">M0105</strain>
    </source>
</reference>
<name>A0A8J7SF58_9RHOB</name>
<dbReference type="Pfam" id="PF17645">
    <property type="entry name" value="Amdase"/>
    <property type="match status" value="1"/>
</dbReference>
<comment type="caution">
    <text evidence="1">The sequence shown here is derived from an EMBL/GenBank/DDBJ whole genome shotgun (WGS) entry which is preliminary data.</text>
</comment>
<sequence length="248" mass="25186">MREIATLQPSFDPGASRRIGLVSLASDEVSSDEIRAVLAAPGLAIHETRIANSDIITPESLLAMAEGLTESASRLPGAVPYDAIGYLCTSASMLIGADGVAARVRAACPGAAVTNPMEAGLAACRALGAARIALATPYVAEVTDGIAAAFEAGGLEVVRAASFFVNSDTRVARISAEALGEAVAGLAGGVDAVFLSCTALRTVHHVAAIEDRAGVPLVTSNQAVAWRLARLAEVTPAPGAWGVLWSRG</sequence>
<dbReference type="Proteomes" id="UP000655420">
    <property type="component" value="Unassembled WGS sequence"/>
</dbReference>
<dbReference type="PIRSF" id="PIRSF015736">
    <property type="entry name" value="MI"/>
    <property type="match status" value="1"/>
</dbReference>
<dbReference type="InterPro" id="IPR053714">
    <property type="entry name" value="Iso_Racemase_Enz_sf"/>
</dbReference>
<protein>
    <submittedName>
        <fullName evidence="1">Asp/Glu racemase</fullName>
    </submittedName>
</protein>
<dbReference type="AlphaFoldDB" id="A0A8J7SF58"/>